<gene>
    <name evidence="2" type="ORF">C823_01289</name>
</gene>
<dbReference type="AlphaFoldDB" id="N2B5Q7"/>
<dbReference type="eggNOG" id="COG4641">
    <property type="taxonomic scope" value="Bacteria"/>
</dbReference>
<protein>
    <recommendedName>
        <fullName evidence="1">Spore protein YkvP/CgeB glycosyl transferase-like domain-containing protein</fullName>
    </recommendedName>
</protein>
<dbReference type="Proteomes" id="UP000012589">
    <property type="component" value="Unassembled WGS sequence"/>
</dbReference>
<comment type="caution">
    <text evidence="2">The sequence shown here is derived from an EMBL/GenBank/DDBJ whole genome shotgun (WGS) entry which is preliminary data.</text>
</comment>
<dbReference type="SUPFAM" id="SSF53756">
    <property type="entry name" value="UDP-Glycosyltransferase/glycogen phosphorylase"/>
    <property type="match status" value="1"/>
</dbReference>
<evidence type="ECO:0000313" key="3">
    <source>
        <dbReference type="Proteomes" id="UP000012589"/>
    </source>
</evidence>
<sequence>MDILFIDWGCFGKADAVFTLEQMGYRLTMFSHKDFQERISTEYNDAFAEIVKNKTFAFCFSFNFYPVVSENCKRHNIPYISIIYDSPFVPLYSYTLIYPTNYVFIFDKQEYLKLHNMGITTVYYVTLPVNGTIIDFLSKKEFDRKKLSCEVSFVGSLYNEHHNFFDYLADVNDYTKGYLDAVMEAQIRIYGYNFIEKVLSAPKILNELLRVSPYANDGYGIETPEYIYANYYLCRKITSMERIRLLTAVAERFPLKLFTLKKDFKIPNVQNMGAADYYAEMPYIFANSKINLNITLKSIQSGIPLRAMDIFGAGGFLLTNFQADFLDFFIPDEDFVYFTDPDDMLSKIEYYLSHDKEREEIAQNGHRKVLQNHSFEKCFQTILSIVFP</sequence>
<accession>N2B5Q7</accession>
<dbReference type="Pfam" id="PF13524">
    <property type="entry name" value="Glyco_trans_1_2"/>
    <property type="match status" value="1"/>
</dbReference>
<proteinExistence type="predicted"/>
<dbReference type="EMBL" id="AQFT01000039">
    <property type="protein sequence ID" value="EMZ33750.1"/>
    <property type="molecule type" value="Genomic_DNA"/>
</dbReference>
<evidence type="ECO:0000313" key="2">
    <source>
        <dbReference type="EMBL" id="EMZ33750.1"/>
    </source>
</evidence>
<dbReference type="STRING" id="1235802.C823_01289"/>
<dbReference type="PATRIC" id="fig|1235802.3.peg.1378"/>
<dbReference type="HOGENOM" id="CLU_033615_2_0_9"/>
<reference evidence="2 3" key="1">
    <citation type="journal article" date="2014" name="Genome Announc.">
        <title>Draft genome sequences of the altered schaedler flora, a defined bacterial community from gnotobiotic mice.</title>
        <authorList>
            <person name="Wannemuehler M.J."/>
            <person name="Overstreet A.M."/>
            <person name="Ward D.V."/>
            <person name="Phillips G.J."/>
        </authorList>
    </citation>
    <scope>NUCLEOTIDE SEQUENCE [LARGE SCALE GENOMIC DNA]</scope>
    <source>
        <strain evidence="2 3">ASF492</strain>
    </source>
</reference>
<dbReference type="InterPro" id="IPR055259">
    <property type="entry name" value="YkvP/CgeB_Glyco_trans-like"/>
</dbReference>
<feature type="domain" description="Spore protein YkvP/CgeB glycosyl transferase-like" evidence="1">
    <location>
        <begin position="268"/>
        <end position="383"/>
    </location>
</feature>
<keyword evidence="3" id="KW-1185">Reference proteome</keyword>
<dbReference type="OrthoDB" id="7019976at2"/>
<name>N2B5Q7_9FIRM</name>
<organism evidence="2 3">
    <name type="scientific">Eubacterium plexicaudatum ASF492</name>
    <dbReference type="NCBI Taxonomy" id="1235802"/>
    <lineage>
        <taxon>Bacteria</taxon>
        <taxon>Bacillati</taxon>
        <taxon>Bacillota</taxon>
        <taxon>Clostridia</taxon>
        <taxon>Eubacteriales</taxon>
        <taxon>Eubacteriaceae</taxon>
        <taxon>Eubacterium</taxon>
    </lineage>
</organism>
<evidence type="ECO:0000259" key="1">
    <source>
        <dbReference type="Pfam" id="PF13524"/>
    </source>
</evidence>